<dbReference type="EMBL" id="FRAT01000012">
    <property type="protein sequence ID" value="SHL58254.1"/>
    <property type="molecule type" value="Genomic_DNA"/>
</dbReference>
<evidence type="ECO:0000313" key="9">
    <source>
        <dbReference type="Proteomes" id="UP000198940"/>
    </source>
</evidence>
<dbReference type="PROSITE" id="PS50093">
    <property type="entry name" value="PKD"/>
    <property type="match status" value="1"/>
</dbReference>
<dbReference type="OrthoDB" id="9813840at2"/>
<dbReference type="AlphaFoldDB" id="A0A1M7BTH8"/>
<name>A0A1M7BTH8_9FLAO</name>
<evidence type="ECO:0000256" key="1">
    <source>
        <dbReference type="ARBA" id="ARBA00022692"/>
    </source>
</evidence>
<feature type="domain" description="Cadherin" evidence="5">
    <location>
        <begin position="238"/>
        <end position="337"/>
    </location>
</feature>
<dbReference type="CDD" id="cd11304">
    <property type="entry name" value="Cadherin_repeat"/>
    <property type="match status" value="2"/>
</dbReference>
<keyword evidence="2" id="KW-1133">Transmembrane helix</keyword>
<evidence type="ECO:0000256" key="2">
    <source>
        <dbReference type="ARBA" id="ARBA00022989"/>
    </source>
</evidence>
<dbReference type="InterPro" id="IPR002126">
    <property type="entry name" value="Cadherin-like_dom"/>
</dbReference>
<evidence type="ECO:0000259" key="5">
    <source>
        <dbReference type="PROSITE" id="PS50268"/>
    </source>
</evidence>
<accession>A0A1M7BTH8</accession>
<dbReference type="Gene3D" id="2.60.40.60">
    <property type="entry name" value="Cadherins"/>
    <property type="match status" value="3"/>
</dbReference>
<dbReference type="InterPro" id="IPR005046">
    <property type="entry name" value="DUF285"/>
</dbReference>
<dbReference type="Pfam" id="PF00028">
    <property type="entry name" value="Cadherin"/>
    <property type="match status" value="1"/>
</dbReference>
<dbReference type="InterPro" id="IPR035986">
    <property type="entry name" value="PKD_dom_sf"/>
</dbReference>
<keyword evidence="2" id="KW-0472">Membrane</keyword>
<dbReference type="InterPro" id="IPR000601">
    <property type="entry name" value="PKD_dom"/>
</dbReference>
<feature type="domain" description="Cadherin" evidence="5">
    <location>
        <begin position="135"/>
        <end position="235"/>
    </location>
</feature>
<evidence type="ECO:0000313" key="8">
    <source>
        <dbReference type="Proteomes" id="UP000184031"/>
    </source>
</evidence>
<keyword evidence="3" id="KW-0732">Signal</keyword>
<dbReference type="SMART" id="SM00112">
    <property type="entry name" value="CA"/>
    <property type="match status" value="3"/>
</dbReference>
<evidence type="ECO:0000259" key="4">
    <source>
        <dbReference type="PROSITE" id="PS50093"/>
    </source>
</evidence>
<feature type="domain" description="PKD" evidence="4">
    <location>
        <begin position="367"/>
        <end position="399"/>
    </location>
</feature>
<dbReference type="PANTHER" id="PTHR24026:SF126">
    <property type="entry name" value="PROTOCADHERIN FAT 4"/>
    <property type="match status" value="1"/>
</dbReference>
<evidence type="ECO:0000256" key="3">
    <source>
        <dbReference type="SAM" id="SignalP"/>
    </source>
</evidence>
<dbReference type="SUPFAM" id="SSF49313">
    <property type="entry name" value="Cadherin-like"/>
    <property type="match status" value="3"/>
</dbReference>
<dbReference type="SUPFAM" id="SSF49299">
    <property type="entry name" value="PKD domain"/>
    <property type="match status" value="1"/>
</dbReference>
<dbReference type="RefSeq" id="WP_072882540.1">
    <property type="nucleotide sequence ID" value="NZ_FOKU01000012.1"/>
</dbReference>
<dbReference type="GO" id="GO:0005886">
    <property type="term" value="C:plasma membrane"/>
    <property type="evidence" value="ECO:0007669"/>
    <property type="project" value="UniProtKB-SubCell"/>
</dbReference>
<proteinExistence type="predicted"/>
<feature type="chain" id="PRO_5009924284" evidence="3">
    <location>
        <begin position="24"/>
        <end position="576"/>
    </location>
</feature>
<dbReference type="Pfam" id="PF03382">
    <property type="entry name" value="DUF285"/>
    <property type="match status" value="1"/>
</dbReference>
<evidence type="ECO:0000313" key="6">
    <source>
        <dbReference type="EMBL" id="SFC49394.1"/>
    </source>
</evidence>
<keyword evidence="9" id="KW-1185">Reference proteome</keyword>
<dbReference type="Proteomes" id="UP000198940">
    <property type="component" value="Unassembled WGS sequence"/>
</dbReference>
<gene>
    <name evidence="6" type="ORF">SAMN04487891_11262</name>
    <name evidence="7" type="ORF">SAMN05216293_3806</name>
</gene>
<protein>
    <submittedName>
        <fullName evidence="7">Surface protein</fullName>
    </submittedName>
</protein>
<evidence type="ECO:0000313" key="7">
    <source>
        <dbReference type="EMBL" id="SHL58254.1"/>
    </source>
</evidence>
<sequence length="576" mass="61951">MKNSMKKLSIVILAMALLWSCGKDDSPTPPKNSAPAIKAQEFSAFEGITDTQTIGTVVATDADKDALTFTIKTNDNALFEITAAGALSLAPGKTLNFATKAQHSITVEVSDGDDVATAIITIKVTQTTPQNTAPVIAAQEFNAFEGISDTRAIGTVVASDADNDALTFSIKTNDNDLFEITTAGELSLAAGKQLDFTTKEQHTITVEVSDGTDSASATITIKVTQTSPQNIAPEFTIDGELMEFTVQEDISDADVIGTVMATDADGDVLTFSIKTNSDDLFEITATGELSLAAGKSLDFETATGHNITVQVSDGLASTEDIVVILVEDVEEVIDPADDPNAFITIWKTDANNEEIVIGTNNAYTYNYTIHWGDGSSEQITSSEPVSHVYATAGNHTVVIQGEFPAIRYIDGVTTSSKLLSIEQWGTITWKSMNRAFAYCTNMTYNATDIPNLSQVSNMAYAFYRTDAFNGAIGDWDTSHVTDMSYMFQEAAAFDQNLGGWNISNVTNMSNMFNNSGMSTLNYSETLLGWSNQDNVPVNITLGATGLSIDCENATYWTAFQYLLAKPWTINDNSPCH</sequence>
<dbReference type="InterPro" id="IPR015919">
    <property type="entry name" value="Cadherin-like_sf"/>
</dbReference>
<dbReference type="PROSITE" id="PS50268">
    <property type="entry name" value="CADHERIN_2"/>
    <property type="match status" value="3"/>
</dbReference>
<reference evidence="7 8" key="1">
    <citation type="submission" date="2016-11" db="EMBL/GenBank/DDBJ databases">
        <authorList>
            <person name="Varghese N."/>
            <person name="Submissions S."/>
        </authorList>
    </citation>
    <scope>NUCLEOTIDE SEQUENCE [LARGE SCALE GENOMIC DNA]</scope>
    <source>
        <strain evidence="7 8">CGMCC 1.12174</strain>
        <strain evidence="6 9">DSM 26351</strain>
    </source>
</reference>
<dbReference type="GO" id="GO:0005509">
    <property type="term" value="F:calcium ion binding"/>
    <property type="evidence" value="ECO:0007669"/>
    <property type="project" value="InterPro"/>
</dbReference>
<comment type="caution">
    <text evidence="7">The sequence shown here is derived from an EMBL/GenBank/DDBJ whole genome shotgun (WGS) entry which is preliminary data.</text>
</comment>
<keyword evidence="1" id="KW-0812">Transmembrane</keyword>
<feature type="signal peptide" evidence="3">
    <location>
        <begin position="1"/>
        <end position="23"/>
    </location>
</feature>
<organism evidence="7 8">
    <name type="scientific">Flagellimonas taeanensis</name>
    <dbReference type="NCBI Taxonomy" id="1005926"/>
    <lineage>
        <taxon>Bacteria</taxon>
        <taxon>Pseudomonadati</taxon>
        <taxon>Bacteroidota</taxon>
        <taxon>Flavobacteriia</taxon>
        <taxon>Flavobacteriales</taxon>
        <taxon>Flavobacteriaceae</taxon>
        <taxon>Flagellimonas</taxon>
    </lineage>
</organism>
<dbReference type="EMBL" id="FOKU01000012">
    <property type="protein sequence ID" value="SFC49394.1"/>
    <property type="molecule type" value="Genomic_DNA"/>
</dbReference>
<dbReference type="GO" id="GO:0007156">
    <property type="term" value="P:homophilic cell adhesion via plasma membrane adhesion molecules"/>
    <property type="evidence" value="ECO:0007669"/>
    <property type="project" value="InterPro"/>
</dbReference>
<dbReference type="STRING" id="1055723.SAMN05216293_3806"/>
<dbReference type="PANTHER" id="PTHR24026">
    <property type="entry name" value="FAT ATYPICAL CADHERIN-RELATED"/>
    <property type="match status" value="1"/>
</dbReference>
<feature type="domain" description="Cadherin" evidence="5">
    <location>
        <begin position="36"/>
        <end position="136"/>
    </location>
</feature>
<dbReference type="Proteomes" id="UP000184031">
    <property type="component" value="Unassembled WGS sequence"/>
</dbReference>